<evidence type="ECO:0000256" key="1">
    <source>
        <dbReference type="SAM" id="MobiDB-lite"/>
    </source>
</evidence>
<keyword evidence="3" id="KW-1185">Reference proteome</keyword>
<gene>
    <name evidence="2" type="ORF">M9458_046614</name>
</gene>
<comment type="caution">
    <text evidence="2">The sequence shown here is derived from an EMBL/GenBank/DDBJ whole genome shotgun (WGS) entry which is preliminary data.</text>
</comment>
<proteinExistence type="predicted"/>
<evidence type="ECO:0000313" key="3">
    <source>
        <dbReference type="Proteomes" id="UP001529510"/>
    </source>
</evidence>
<evidence type="ECO:0000313" key="2">
    <source>
        <dbReference type="EMBL" id="KAL0158538.1"/>
    </source>
</evidence>
<reference evidence="2 3" key="1">
    <citation type="submission" date="2024-05" db="EMBL/GenBank/DDBJ databases">
        <title>Genome sequencing and assembly of Indian major carp, Cirrhinus mrigala (Hamilton, 1822).</title>
        <authorList>
            <person name="Mohindra V."/>
            <person name="Chowdhury L.M."/>
            <person name="Lal K."/>
            <person name="Jena J.K."/>
        </authorList>
    </citation>
    <scope>NUCLEOTIDE SEQUENCE [LARGE SCALE GENOMIC DNA]</scope>
    <source>
        <strain evidence="2">CM1030</strain>
        <tissue evidence="2">Blood</tissue>
    </source>
</reference>
<feature type="non-terminal residue" evidence="2">
    <location>
        <position position="113"/>
    </location>
</feature>
<dbReference type="EMBL" id="JAMKFB020000023">
    <property type="protein sequence ID" value="KAL0158538.1"/>
    <property type="molecule type" value="Genomic_DNA"/>
</dbReference>
<feature type="non-terminal residue" evidence="2">
    <location>
        <position position="1"/>
    </location>
</feature>
<accession>A0ABD0NDZ7</accession>
<dbReference type="AlphaFoldDB" id="A0ABD0NDZ7"/>
<name>A0ABD0NDZ7_CIRMR</name>
<sequence>WSSRGLCRFHGVDTGEARIPIHRLATPDPGPSPPSPCCVESMSKPTADREPEPAATNEPSPHGVTDPQIAAESELLPATTPTTREKAMASDIVEGSSAHGNMAEGELVEDLGL</sequence>
<protein>
    <submittedName>
        <fullName evidence="2">Uncharacterized protein</fullName>
    </submittedName>
</protein>
<organism evidence="2 3">
    <name type="scientific">Cirrhinus mrigala</name>
    <name type="common">Mrigala</name>
    <dbReference type="NCBI Taxonomy" id="683832"/>
    <lineage>
        <taxon>Eukaryota</taxon>
        <taxon>Metazoa</taxon>
        <taxon>Chordata</taxon>
        <taxon>Craniata</taxon>
        <taxon>Vertebrata</taxon>
        <taxon>Euteleostomi</taxon>
        <taxon>Actinopterygii</taxon>
        <taxon>Neopterygii</taxon>
        <taxon>Teleostei</taxon>
        <taxon>Ostariophysi</taxon>
        <taxon>Cypriniformes</taxon>
        <taxon>Cyprinidae</taxon>
        <taxon>Labeoninae</taxon>
        <taxon>Labeonini</taxon>
        <taxon>Cirrhinus</taxon>
    </lineage>
</organism>
<feature type="region of interest" description="Disordered" evidence="1">
    <location>
        <begin position="20"/>
        <end position="113"/>
    </location>
</feature>
<dbReference type="Proteomes" id="UP001529510">
    <property type="component" value="Unassembled WGS sequence"/>
</dbReference>